<keyword evidence="1" id="KW-0472">Membrane</keyword>
<dbReference type="EMBL" id="BAFO02000005">
    <property type="protein sequence ID" value="GAD81765.1"/>
    <property type="molecule type" value="Genomic_DNA"/>
</dbReference>
<dbReference type="eggNOG" id="COG2311">
    <property type="taxonomic scope" value="Bacteria"/>
</dbReference>
<dbReference type="AlphaFoldDB" id="U5E4S6"/>
<protein>
    <recommendedName>
        <fullName evidence="2">DUF418 domain-containing protein</fullName>
    </recommendedName>
</protein>
<feature type="transmembrane region" description="Helical" evidence="1">
    <location>
        <begin position="141"/>
        <end position="157"/>
    </location>
</feature>
<feature type="transmembrane region" description="Helical" evidence="1">
    <location>
        <begin position="20"/>
        <end position="39"/>
    </location>
</feature>
<feature type="transmembrane region" description="Helical" evidence="1">
    <location>
        <begin position="80"/>
        <end position="96"/>
    </location>
</feature>
<feature type="transmembrane region" description="Helical" evidence="1">
    <location>
        <begin position="263"/>
        <end position="286"/>
    </location>
</feature>
<keyword evidence="4" id="KW-1185">Reference proteome</keyword>
<proteinExistence type="predicted"/>
<feature type="domain" description="DUF418" evidence="2">
    <location>
        <begin position="223"/>
        <end position="329"/>
    </location>
</feature>
<evidence type="ECO:0000313" key="3">
    <source>
        <dbReference type="EMBL" id="GAD81765.1"/>
    </source>
</evidence>
<evidence type="ECO:0000259" key="2">
    <source>
        <dbReference type="Pfam" id="PF04235"/>
    </source>
</evidence>
<dbReference type="STRING" id="1824.SAMN05444423_10792"/>
<dbReference type="PANTHER" id="PTHR30590:SF3">
    <property type="entry name" value="HYPOTHETICAL MEMBRANE SPANNING PROTEIN"/>
    <property type="match status" value="1"/>
</dbReference>
<feature type="transmembrane region" description="Helical" evidence="1">
    <location>
        <begin position="169"/>
        <end position="189"/>
    </location>
</feature>
<feature type="transmembrane region" description="Helical" evidence="1">
    <location>
        <begin position="298"/>
        <end position="318"/>
    </location>
</feature>
<evidence type="ECO:0000256" key="1">
    <source>
        <dbReference type="SAM" id="Phobius"/>
    </source>
</evidence>
<gene>
    <name evidence="3" type="ORF">NCAST_05_02000</name>
</gene>
<dbReference type="Proteomes" id="UP000017048">
    <property type="component" value="Unassembled WGS sequence"/>
</dbReference>
<dbReference type="InterPro" id="IPR007349">
    <property type="entry name" value="DUF418"/>
</dbReference>
<sequence>MHLGPDDDGSGLDVAVDVAHGRSSALFAVLVGVTLIAVVDRHRAEPGTPAGAAWIAVLVRAGILVALGTILTAAGAPVEVILAYYGVYLLMVLPMCGFSARRLAWIAAAWALIGPQVLFVVRPLVEGVAPDSVDPFVTGTYPALSWIPLVLAGMAIGRTEFADWLSRGAAAAAGVALAVIGYGGSWVALRRFPGVDPALRDSSLWWANPDGYFDHAHWSWLLVAAPHTQTTLSVIGNSGVALVLIVAVSAVTDRCRALRRPVLPLAAVGSMSLTVYLAHIVGIWVLDANGAPVQSWSAVAGFIVIVVAAATAWSRWVGRGPVEAIFHRCSAAVQRLG</sequence>
<comment type="caution">
    <text evidence="3">The sequence shown here is derived from an EMBL/GenBank/DDBJ whole genome shotgun (WGS) entry which is preliminary data.</text>
</comment>
<accession>U5E4S6</accession>
<dbReference type="InterPro" id="IPR052529">
    <property type="entry name" value="Bact_Transport_Assoc"/>
</dbReference>
<feature type="transmembrane region" description="Helical" evidence="1">
    <location>
        <begin position="103"/>
        <end position="121"/>
    </location>
</feature>
<name>U5E4S6_NOCAS</name>
<feature type="transmembrane region" description="Helical" evidence="1">
    <location>
        <begin position="51"/>
        <end position="74"/>
    </location>
</feature>
<dbReference type="Pfam" id="PF04235">
    <property type="entry name" value="DUF418"/>
    <property type="match status" value="1"/>
</dbReference>
<feature type="transmembrane region" description="Helical" evidence="1">
    <location>
        <begin position="230"/>
        <end position="251"/>
    </location>
</feature>
<organism evidence="3 4">
    <name type="scientific">Nocardia asteroides NBRC 15531</name>
    <dbReference type="NCBI Taxonomy" id="1110697"/>
    <lineage>
        <taxon>Bacteria</taxon>
        <taxon>Bacillati</taxon>
        <taxon>Actinomycetota</taxon>
        <taxon>Actinomycetes</taxon>
        <taxon>Mycobacteriales</taxon>
        <taxon>Nocardiaceae</taxon>
        <taxon>Nocardia</taxon>
    </lineage>
</organism>
<dbReference type="PANTHER" id="PTHR30590">
    <property type="entry name" value="INNER MEMBRANE PROTEIN"/>
    <property type="match status" value="1"/>
</dbReference>
<reference evidence="3 4" key="1">
    <citation type="journal article" date="2014" name="BMC Genomics">
        <title>Genome based analysis of type-I polyketide synthase and nonribosomal peptide synthetase gene clusters in seven strains of five representative Nocardia species.</title>
        <authorList>
            <person name="Komaki H."/>
            <person name="Ichikawa N."/>
            <person name="Hosoyama A."/>
            <person name="Takahashi-Nakaguchi A."/>
            <person name="Matsuzawa T."/>
            <person name="Suzuki K."/>
            <person name="Fujita N."/>
            <person name="Gonoi T."/>
        </authorList>
    </citation>
    <scope>NUCLEOTIDE SEQUENCE [LARGE SCALE GENOMIC DNA]</scope>
    <source>
        <strain evidence="3 4">NBRC 15531</strain>
    </source>
</reference>
<keyword evidence="1" id="KW-1133">Transmembrane helix</keyword>
<keyword evidence="1" id="KW-0812">Transmembrane</keyword>
<evidence type="ECO:0000313" key="4">
    <source>
        <dbReference type="Proteomes" id="UP000017048"/>
    </source>
</evidence>